<comment type="caution">
    <text evidence="1">The sequence shown here is derived from an EMBL/GenBank/DDBJ whole genome shotgun (WGS) entry which is preliminary data.</text>
</comment>
<accession>A0A0F9SGM4</accession>
<dbReference type="EMBL" id="LAZR01000459">
    <property type="protein sequence ID" value="KKN68045.1"/>
    <property type="molecule type" value="Genomic_DNA"/>
</dbReference>
<evidence type="ECO:0000313" key="1">
    <source>
        <dbReference type="EMBL" id="KKN68045.1"/>
    </source>
</evidence>
<dbReference type="AlphaFoldDB" id="A0A0F9SGM4"/>
<dbReference type="InterPro" id="IPR057004">
    <property type="entry name" value="Gp90-like"/>
</dbReference>
<gene>
    <name evidence="1" type="ORF">LCGC14_0454990</name>
</gene>
<reference evidence="1" key="1">
    <citation type="journal article" date="2015" name="Nature">
        <title>Complex archaea that bridge the gap between prokaryotes and eukaryotes.</title>
        <authorList>
            <person name="Spang A."/>
            <person name="Saw J.H."/>
            <person name="Jorgensen S.L."/>
            <person name="Zaremba-Niedzwiedzka K."/>
            <person name="Martijn J."/>
            <person name="Lind A.E."/>
            <person name="van Eijk R."/>
            <person name="Schleper C."/>
            <person name="Guy L."/>
            <person name="Ettema T.J."/>
        </authorList>
    </citation>
    <scope>NUCLEOTIDE SEQUENCE</scope>
</reference>
<sequence length="117" mass="13938">MKVRSFVCRSYEEAEALLKGKSTRTVCNNTVLSIRPGQEDDCIRLRLHGHIIAFLFRDRVRLFSRGWHTATTKGRLNSVLPIRWSIYQEKGLWWLRDRRSGMMAMFFEGVEIRYREE</sequence>
<organism evidence="1">
    <name type="scientific">marine sediment metagenome</name>
    <dbReference type="NCBI Taxonomy" id="412755"/>
    <lineage>
        <taxon>unclassified sequences</taxon>
        <taxon>metagenomes</taxon>
        <taxon>ecological metagenomes</taxon>
    </lineage>
</organism>
<dbReference type="Pfam" id="PF23790">
    <property type="entry name" value="Kyano_Gp96"/>
    <property type="match status" value="1"/>
</dbReference>
<protein>
    <submittedName>
        <fullName evidence="1">Uncharacterized protein</fullName>
    </submittedName>
</protein>
<proteinExistence type="predicted"/>
<name>A0A0F9SGM4_9ZZZZ</name>